<dbReference type="Proteomes" id="UP001157167">
    <property type="component" value="Unassembled WGS sequence"/>
</dbReference>
<keyword evidence="3" id="KW-1185">Reference proteome</keyword>
<evidence type="ECO:0000256" key="1">
    <source>
        <dbReference type="SAM" id="MobiDB-lite"/>
    </source>
</evidence>
<evidence type="ECO:0008006" key="4">
    <source>
        <dbReference type="Google" id="ProtNLM"/>
    </source>
</evidence>
<protein>
    <recommendedName>
        <fullName evidence="4">Organic solvent tolerance-like N-terminal domain-containing protein</fullName>
    </recommendedName>
</protein>
<comment type="caution">
    <text evidence="2">The sequence shown here is derived from an EMBL/GenBank/DDBJ whole genome shotgun (WGS) entry which is preliminary data.</text>
</comment>
<evidence type="ECO:0000313" key="2">
    <source>
        <dbReference type="EMBL" id="GLT21667.1"/>
    </source>
</evidence>
<sequence length="141" mass="15539">MNRFHASGAATMKGLAAAKPSSAIRQSMLAGERSLFKGELLMFEGEVFMFDRQHKGLASETLMFEAETFLRTDATFLRSAATFLSSDEVFLRSTETKGLSAQQRPRQPACFLRVDASQPARPAEAIAEHHNKTVSQQRTAA</sequence>
<reference evidence="3" key="1">
    <citation type="journal article" date="2019" name="Int. J. Syst. Evol. Microbiol.">
        <title>The Global Catalogue of Microorganisms (GCM) 10K type strain sequencing project: providing services to taxonomists for standard genome sequencing and annotation.</title>
        <authorList>
            <consortium name="The Broad Institute Genomics Platform"/>
            <consortium name="The Broad Institute Genome Sequencing Center for Infectious Disease"/>
            <person name="Wu L."/>
            <person name="Ma J."/>
        </authorList>
    </citation>
    <scope>NUCLEOTIDE SEQUENCE [LARGE SCALE GENOMIC DNA]</scope>
    <source>
        <strain evidence="3">NBRC 102407</strain>
    </source>
</reference>
<gene>
    <name evidence="2" type="ORF">GCM10007933_11190</name>
</gene>
<name>A0ABQ6F7X4_9RHOO</name>
<feature type="region of interest" description="Disordered" evidence="1">
    <location>
        <begin position="121"/>
        <end position="141"/>
    </location>
</feature>
<evidence type="ECO:0000313" key="3">
    <source>
        <dbReference type="Proteomes" id="UP001157167"/>
    </source>
</evidence>
<dbReference type="EMBL" id="BSPX01000011">
    <property type="protein sequence ID" value="GLT21667.1"/>
    <property type="molecule type" value="Genomic_DNA"/>
</dbReference>
<accession>A0ABQ6F7X4</accession>
<dbReference type="RefSeq" id="WP_284187076.1">
    <property type="nucleotide sequence ID" value="NZ_BSPX01000011.1"/>
</dbReference>
<proteinExistence type="predicted"/>
<organism evidence="2 3">
    <name type="scientific">Zoogloea oryzae</name>
    <dbReference type="NCBI Taxonomy" id="310767"/>
    <lineage>
        <taxon>Bacteria</taxon>
        <taxon>Pseudomonadati</taxon>
        <taxon>Pseudomonadota</taxon>
        <taxon>Betaproteobacteria</taxon>
        <taxon>Rhodocyclales</taxon>
        <taxon>Zoogloeaceae</taxon>
        <taxon>Zoogloea</taxon>
    </lineage>
</organism>